<dbReference type="InterPro" id="IPR051088">
    <property type="entry name" value="PTS_Sugar-EIIC/EIIB"/>
</dbReference>
<dbReference type="GO" id="GO:1902815">
    <property type="term" value="P:N,N'-diacetylchitobiose import"/>
    <property type="evidence" value="ECO:0007669"/>
    <property type="project" value="TreeGrafter"/>
</dbReference>
<dbReference type="PROSITE" id="PS51105">
    <property type="entry name" value="PTS_EIIC_TYPE_3"/>
    <property type="match status" value="1"/>
</dbReference>
<feature type="transmembrane region" description="Helical" evidence="9">
    <location>
        <begin position="370"/>
        <end position="388"/>
    </location>
</feature>
<dbReference type="InterPro" id="IPR003352">
    <property type="entry name" value="PTS_EIIC"/>
</dbReference>
<dbReference type="GO" id="GO:0008982">
    <property type="term" value="F:protein-N(PI)-phosphohistidine-sugar phosphotransferase activity"/>
    <property type="evidence" value="ECO:0007669"/>
    <property type="project" value="UniProtKB-UniRule"/>
</dbReference>
<evidence type="ECO:0000256" key="7">
    <source>
        <dbReference type="ARBA" id="ARBA00023136"/>
    </source>
</evidence>
<keyword evidence="12" id="KW-1185">Reference proteome</keyword>
<dbReference type="PANTHER" id="PTHR33989:SF4">
    <property type="entry name" value="PTS SYSTEM N,N'-DIACETYLCHITOBIOSE-SPECIFIC EIIC COMPONENT"/>
    <property type="match status" value="1"/>
</dbReference>
<evidence type="ECO:0000256" key="3">
    <source>
        <dbReference type="ARBA" id="ARBA00022475"/>
    </source>
</evidence>
<dbReference type="EMBL" id="CP003586">
    <property type="protein sequence ID" value="AFK60678.1"/>
    <property type="molecule type" value="Genomic_DNA"/>
</dbReference>
<keyword evidence="2 8" id="KW-0813">Transport</keyword>
<feature type="transmembrane region" description="Helical" evidence="9">
    <location>
        <begin position="163"/>
        <end position="184"/>
    </location>
</feature>
<reference evidence="11 12" key="1">
    <citation type="journal article" date="2012" name="BMC Microbiol.">
        <title>Complete genome sequence of Enterococcus faecium strain TX16 and comparative genomic analysis of Enterococcus faecium genomes.</title>
        <authorList>
            <person name="Qin X."/>
            <person name="Galloway-Pena J.R."/>
            <person name="Sillanpaa J."/>
            <person name="Hyeob Roh J."/>
            <person name="Nallapareddy S.R."/>
            <person name="Chowdhury S."/>
            <person name="Bourgogne A."/>
            <person name="Choudhury T."/>
            <person name="Munzy D.M."/>
            <person name="Buhay C.J."/>
            <person name="Ding Y."/>
            <person name="Dugan-Rocha S."/>
            <person name="Liu W."/>
            <person name="Kovar C."/>
            <person name="Sodergren E."/>
            <person name="Highlander S."/>
            <person name="Petrosino J.F."/>
            <person name="Worley K.C."/>
            <person name="Gibbs R.A."/>
            <person name="Weinstock G.M."/>
            <person name="Murray B.E."/>
        </authorList>
    </citation>
    <scope>NUCLEOTIDE SEQUENCE [LARGE SCALE GENOMIC DNA]</scope>
    <source>
        <strain evidence="12">ATCC BAA-472 / TX0016 / DO</strain>
        <plasmid evidence="11">3</plasmid>
    </source>
</reference>
<dbReference type="Proteomes" id="UP000005269">
    <property type="component" value="Plasmid 3"/>
</dbReference>
<accession>Q3Y3R0</accession>
<feature type="transmembrane region" description="Helical" evidence="9">
    <location>
        <begin position="73"/>
        <end position="93"/>
    </location>
</feature>
<name>Q3Y3R0_ENTFD</name>
<proteinExistence type="predicted"/>
<dbReference type="GO" id="GO:0009401">
    <property type="term" value="P:phosphoenolpyruvate-dependent sugar phosphotransferase system"/>
    <property type="evidence" value="ECO:0007669"/>
    <property type="project" value="InterPro"/>
</dbReference>
<dbReference type="PANTHER" id="PTHR33989">
    <property type="match status" value="1"/>
</dbReference>
<feature type="transmembrane region" description="Helical" evidence="9">
    <location>
        <begin position="346"/>
        <end position="364"/>
    </location>
</feature>
<dbReference type="AlphaFoldDB" id="Q3Y3R0"/>
<protein>
    <recommendedName>
        <fullName evidence="8">Permease IIC component</fullName>
    </recommendedName>
</protein>
<evidence type="ECO:0000313" key="11">
    <source>
        <dbReference type="EMBL" id="AFK60678.1"/>
    </source>
</evidence>
<evidence type="ECO:0000256" key="9">
    <source>
        <dbReference type="SAM" id="Phobius"/>
    </source>
</evidence>
<evidence type="ECO:0000256" key="5">
    <source>
        <dbReference type="ARBA" id="ARBA00022692"/>
    </source>
</evidence>
<dbReference type="InterPro" id="IPR004501">
    <property type="entry name" value="PTS_EIIC_3"/>
</dbReference>
<dbReference type="PIRSF" id="PIRSF006351">
    <property type="entry name" value="PTS_EIIC-Cellobiose"/>
    <property type="match status" value="1"/>
</dbReference>
<gene>
    <name evidence="11" type="ORF">HMPREF0351_13054</name>
</gene>
<dbReference type="InterPro" id="IPR004796">
    <property type="entry name" value="PTS_IIC_cello"/>
</dbReference>
<dbReference type="KEGG" id="efu:HMPREF0351_13054"/>
<keyword evidence="4 8" id="KW-0762">Sugar transport</keyword>
<sequence>MTLDYINQVVGKIQTKMIPTLGKIEGNQVFKSMKKTFLYLNYVLLISSVLAILKLVNEKFIHQQQIADLTSKLLLLLMDNFGWFFLGILCFLMFQEKGKFHYYLCSAALYLMFSAKDLNLLSASKIETLFLALLALLVSFVLVSGYQLVLRGIKKIIKTPMEFLDNLLLMIYFSVIFMVIYQILSQLKGIHLENILSWLNIDNPMMVFVIVFLEMFLWYMGINGYGILAPIVLLFAISNLNANFQAIATGEAPQFIFTPNFWDYFLSVTGSGITGAIVILSLLSKKTTLKNLGRTAASGTLFSVSEPIVFGIPVVMNPYFFIPFVIGTPILGVIQWYVFKLGWVSLPTYFVADLPLPFSSFLATMDWRSLILTAATIALATLMYWPFYKAFEKSYVEKNNDDKYQDLDLDF</sequence>
<keyword evidence="3 8" id="KW-1003">Cell membrane</keyword>
<keyword evidence="11" id="KW-0614">Plasmid</keyword>
<dbReference type="HOGENOM" id="CLU_029688_1_0_9"/>
<feature type="transmembrane region" description="Helical" evidence="9">
    <location>
        <begin position="204"/>
        <end position="220"/>
    </location>
</feature>
<evidence type="ECO:0000256" key="6">
    <source>
        <dbReference type="ARBA" id="ARBA00022989"/>
    </source>
</evidence>
<comment type="function">
    <text evidence="8">The phosphoenolpyruvate-dependent sugar phosphotransferase system (PTS), a major carbohydrate active -transport system, catalyzes the phosphorylation of incoming sugar substrates concomitant with their translocation across the cell membrane.</text>
</comment>
<feature type="transmembrane region" description="Helical" evidence="9">
    <location>
        <begin position="128"/>
        <end position="151"/>
    </location>
</feature>
<evidence type="ECO:0000256" key="2">
    <source>
        <dbReference type="ARBA" id="ARBA00022448"/>
    </source>
</evidence>
<dbReference type="Pfam" id="PF02378">
    <property type="entry name" value="PTS_EIIC"/>
    <property type="match status" value="1"/>
</dbReference>
<feature type="domain" description="PTS EIIC type-3" evidence="10">
    <location>
        <begin position="13"/>
        <end position="387"/>
    </location>
</feature>
<keyword evidence="7 8" id="KW-0472">Membrane</keyword>
<comment type="subcellular location">
    <subcellularLocation>
        <location evidence="1">Cell membrane</location>
        <topology evidence="1">Multi-pass membrane protein</topology>
    </subcellularLocation>
</comment>
<feature type="transmembrane region" description="Helical" evidence="9">
    <location>
        <begin position="36"/>
        <end position="53"/>
    </location>
</feature>
<keyword evidence="11" id="KW-0808">Transferase</keyword>
<keyword evidence="6 9" id="KW-1133">Transmembrane helix</keyword>
<evidence type="ECO:0000256" key="8">
    <source>
        <dbReference type="PIRNR" id="PIRNR006351"/>
    </source>
</evidence>
<dbReference type="GO" id="GO:0005886">
    <property type="term" value="C:plasma membrane"/>
    <property type="evidence" value="ECO:0007669"/>
    <property type="project" value="UniProtKB-SubCell"/>
</dbReference>
<feature type="transmembrane region" description="Helical" evidence="9">
    <location>
        <begin position="264"/>
        <end position="283"/>
    </location>
</feature>
<evidence type="ECO:0000313" key="12">
    <source>
        <dbReference type="Proteomes" id="UP000005269"/>
    </source>
</evidence>
<organism evidence="11 12">
    <name type="scientific">Enterococcus faecium (strain ATCC BAA-472 / TX0016 / DO)</name>
    <dbReference type="NCBI Taxonomy" id="333849"/>
    <lineage>
        <taxon>Bacteria</taxon>
        <taxon>Bacillati</taxon>
        <taxon>Bacillota</taxon>
        <taxon>Bacilli</taxon>
        <taxon>Lactobacillales</taxon>
        <taxon>Enterococcaceae</taxon>
        <taxon>Enterococcus</taxon>
    </lineage>
</organism>
<keyword evidence="5 9" id="KW-0812">Transmembrane</keyword>
<geneLocation type="plasmid" evidence="11 12">
    <name>3</name>
</geneLocation>
<feature type="transmembrane region" description="Helical" evidence="9">
    <location>
        <begin position="227"/>
        <end position="244"/>
    </location>
</feature>
<evidence type="ECO:0000259" key="10">
    <source>
        <dbReference type="PROSITE" id="PS51105"/>
    </source>
</evidence>
<evidence type="ECO:0000256" key="4">
    <source>
        <dbReference type="ARBA" id="ARBA00022597"/>
    </source>
</evidence>
<evidence type="ECO:0000256" key="1">
    <source>
        <dbReference type="ARBA" id="ARBA00004651"/>
    </source>
</evidence>
<dbReference type="RefSeq" id="WP_002389903.1">
    <property type="nucleotide sequence ID" value="NC_017963.1"/>
</dbReference>